<accession>A0A9J7MRV4</accession>
<evidence type="ECO:0000313" key="3">
    <source>
        <dbReference type="RefSeq" id="XP_035677451.1"/>
    </source>
</evidence>
<dbReference type="RefSeq" id="XP_035677451.1">
    <property type="nucleotide sequence ID" value="XM_035821558.1"/>
</dbReference>
<dbReference type="InterPro" id="IPR017853">
    <property type="entry name" value="GH"/>
</dbReference>
<dbReference type="Pfam" id="PF02014">
    <property type="entry name" value="Reeler"/>
    <property type="match status" value="1"/>
</dbReference>
<feature type="domain" description="Reelin" evidence="1">
    <location>
        <begin position="1"/>
        <end position="87"/>
    </location>
</feature>
<dbReference type="InterPro" id="IPR042307">
    <property type="entry name" value="Reeler_sf"/>
</dbReference>
<dbReference type="Pfam" id="PF00232">
    <property type="entry name" value="Glyco_hydro_1"/>
    <property type="match status" value="1"/>
</dbReference>
<keyword evidence="2" id="KW-1185">Reference proteome</keyword>
<dbReference type="InterPro" id="IPR002861">
    <property type="entry name" value="Reeler_dom"/>
</dbReference>
<evidence type="ECO:0000313" key="2">
    <source>
        <dbReference type="Proteomes" id="UP000001554"/>
    </source>
</evidence>
<dbReference type="CDD" id="cd08544">
    <property type="entry name" value="Reeler"/>
    <property type="match status" value="1"/>
</dbReference>
<dbReference type="SUPFAM" id="SSF51445">
    <property type="entry name" value="(Trans)glycosidases"/>
    <property type="match status" value="1"/>
</dbReference>
<dbReference type="KEGG" id="bfo:118416455"/>
<sequence length="147" mass="16485">MYKRSVQKFSGLKLLTCSAPGDSVTNRWPSMKTEVDVTWEPPSQTNLGSIYFVATVVKTCGNYWVDVQSQSVADLTRDIFWPGTVPDGYLWSTATASYQIEGAWNVNGKGESMWDRFQHINGRYAGDDACKSYDYVNPSNTAKPFET</sequence>
<dbReference type="AlphaFoldDB" id="A0A9J7MRV4"/>
<dbReference type="Gene3D" id="2.60.40.4060">
    <property type="entry name" value="Reeler domain"/>
    <property type="match status" value="1"/>
</dbReference>
<dbReference type="Proteomes" id="UP000001554">
    <property type="component" value="Chromosome 5"/>
</dbReference>
<dbReference type="PROSITE" id="PS51019">
    <property type="entry name" value="REELIN"/>
    <property type="match status" value="1"/>
</dbReference>
<proteinExistence type="predicted"/>
<dbReference type="GO" id="GO:0005975">
    <property type="term" value="P:carbohydrate metabolic process"/>
    <property type="evidence" value="ECO:0007669"/>
    <property type="project" value="InterPro"/>
</dbReference>
<protein>
    <submittedName>
        <fullName evidence="3">Lactase-phlorizin hydrolase-like</fullName>
    </submittedName>
</protein>
<evidence type="ECO:0000259" key="1">
    <source>
        <dbReference type="PROSITE" id="PS51019"/>
    </source>
</evidence>
<dbReference type="Gene3D" id="3.20.20.80">
    <property type="entry name" value="Glycosidases"/>
    <property type="match status" value="1"/>
</dbReference>
<organism evidence="2 3">
    <name type="scientific">Branchiostoma floridae</name>
    <name type="common">Florida lancelet</name>
    <name type="synonym">Amphioxus</name>
    <dbReference type="NCBI Taxonomy" id="7739"/>
    <lineage>
        <taxon>Eukaryota</taxon>
        <taxon>Metazoa</taxon>
        <taxon>Chordata</taxon>
        <taxon>Cephalochordata</taxon>
        <taxon>Leptocardii</taxon>
        <taxon>Amphioxiformes</taxon>
        <taxon>Branchiostomatidae</taxon>
        <taxon>Branchiostoma</taxon>
    </lineage>
</organism>
<dbReference type="GO" id="GO:0004553">
    <property type="term" value="F:hydrolase activity, hydrolyzing O-glycosyl compounds"/>
    <property type="evidence" value="ECO:0007669"/>
    <property type="project" value="InterPro"/>
</dbReference>
<reference evidence="2" key="1">
    <citation type="journal article" date="2020" name="Nat. Ecol. Evol.">
        <title>Deeply conserved synteny resolves early events in vertebrate evolution.</title>
        <authorList>
            <person name="Simakov O."/>
            <person name="Marletaz F."/>
            <person name="Yue J.X."/>
            <person name="O'Connell B."/>
            <person name="Jenkins J."/>
            <person name="Brandt A."/>
            <person name="Calef R."/>
            <person name="Tung C.H."/>
            <person name="Huang T.K."/>
            <person name="Schmutz J."/>
            <person name="Satoh N."/>
            <person name="Yu J.K."/>
            <person name="Putnam N.H."/>
            <person name="Green R.E."/>
            <person name="Rokhsar D.S."/>
        </authorList>
    </citation>
    <scope>NUCLEOTIDE SEQUENCE [LARGE SCALE GENOMIC DNA]</scope>
    <source>
        <strain evidence="2">S238N-H82</strain>
    </source>
</reference>
<gene>
    <name evidence="3" type="primary">LOC118416455</name>
</gene>
<dbReference type="InterPro" id="IPR001360">
    <property type="entry name" value="Glyco_hydro_1"/>
</dbReference>
<reference evidence="3" key="2">
    <citation type="submission" date="2025-08" db="UniProtKB">
        <authorList>
            <consortium name="RefSeq"/>
        </authorList>
    </citation>
    <scope>IDENTIFICATION</scope>
    <source>
        <strain evidence="3">S238N-H82</strain>
        <tissue evidence="3">Testes</tissue>
    </source>
</reference>
<name>A0A9J7MRV4_BRAFL</name>
<dbReference type="OrthoDB" id="65569at2759"/>
<dbReference type="GeneID" id="118416455"/>